<dbReference type="AlphaFoldDB" id="A0A9X3YNL5"/>
<dbReference type="EC" id="2.7.13.3" evidence="2"/>
<keyword evidence="6 11" id="KW-0418">Kinase</keyword>
<protein>
    <recommendedName>
        <fullName evidence="2">histidine kinase</fullName>
        <ecNumber evidence="2">2.7.13.3</ecNumber>
    </recommendedName>
</protein>
<dbReference type="CDD" id="cd00082">
    <property type="entry name" value="HisKA"/>
    <property type="match status" value="1"/>
</dbReference>
<dbReference type="SMART" id="SM00388">
    <property type="entry name" value="HisKA"/>
    <property type="match status" value="1"/>
</dbReference>
<dbReference type="GO" id="GO:0000155">
    <property type="term" value="F:phosphorelay sensor kinase activity"/>
    <property type="evidence" value="ECO:0007669"/>
    <property type="project" value="InterPro"/>
</dbReference>
<dbReference type="SUPFAM" id="SSF55874">
    <property type="entry name" value="ATPase domain of HSP90 chaperone/DNA topoisomerase II/histidine kinase"/>
    <property type="match status" value="1"/>
</dbReference>
<evidence type="ECO:0000256" key="8">
    <source>
        <dbReference type="ARBA" id="ARBA00023012"/>
    </source>
</evidence>
<dbReference type="Pfam" id="PF00512">
    <property type="entry name" value="HisKA"/>
    <property type="match status" value="1"/>
</dbReference>
<dbReference type="SUPFAM" id="SSF47384">
    <property type="entry name" value="Homodimeric domain of signal transducing histidine kinase"/>
    <property type="match status" value="1"/>
</dbReference>
<evidence type="ECO:0000256" key="5">
    <source>
        <dbReference type="ARBA" id="ARBA00022741"/>
    </source>
</evidence>
<keyword evidence="5" id="KW-0547">Nucleotide-binding</keyword>
<name>A0A9X3YNL5_9GAMM</name>
<dbReference type="InterPro" id="IPR003594">
    <property type="entry name" value="HATPase_dom"/>
</dbReference>
<keyword evidence="4" id="KW-0808">Transferase</keyword>
<keyword evidence="9" id="KW-1133">Transmembrane helix</keyword>
<dbReference type="SMART" id="SM00387">
    <property type="entry name" value="HATPase_c"/>
    <property type="match status" value="1"/>
</dbReference>
<dbReference type="GO" id="GO:0000156">
    <property type="term" value="F:phosphorelay response regulator activity"/>
    <property type="evidence" value="ECO:0007669"/>
    <property type="project" value="TreeGrafter"/>
</dbReference>
<dbReference type="PROSITE" id="PS50109">
    <property type="entry name" value="HIS_KIN"/>
    <property type="match status" value="1"/>
</dbReference>
<dbReference type="InterPro" id="IPR036097">
    <property type="entry name" value="HisK_dim/P_sf"/>
</dbReference>
<dbReference type="Pfam" id="PF02518">
    <property type="entry name" value="HATPase_c"/>
    <property type="match status" value="1"/>
</dbReference>
<dbReference type="RefSeq" id="WP_263542253.1">
    <property type="nucleotide sequence ID" value="NZ_JAOVZO020000018.1"/>
</dbReference>
<dbReference type="FunFam" id="1.10.287.130:FF:000001">
    <property type="entry name" value="Two-component sensor histidine kinase"/>
    <property type="match status" value="1"/>
</dbReference>
<dbReference type="Proteomes" id="UP001139971">
    <property type="component" value="Unassembled WGS sequence"/>
</dbReference>
<dbReference type="GO" id="GO:0005524">
    <property type="term" value="F:ATP binding"/>
    <property type="evidence" value="ECO:0007669"/>
    <property type="project" value="UniProtKB-KW"/>
</dbReference>
<organism evidence="11 12">
    <name type="scientific">Tahibacter soli</name>
    <dbReference type="NCBI Taxonomy" id="2983605"/>
    <lineage>
        <taxon>Bacteria</taxon>
        <taxon>Pseudomonadati</taxon>
        <taxon>Pseudomonadota</taxon>
        <taxon>Gammaproteobacteria</taxon>
        <taxon>Lysobacterales</taxon>
        <taxon>Rhodanobacteraceae</taxon>
        <taxon>Tahibacter</taxon>
    </lineage>
</organism>
<dbReference type="CDD" id="cd00075">
    <property type="entry name" value="HATPase"/>
    <property type="match status" value="1"/>
</dbReference>
<feature type="transmembrane region" description="Helical" evidence="9">
    <location>
        <begin position="342"/>
        <end position="362"/>
    </location>
</feature>
<feature type="domain" description="Histidine kinase" evidence="10">
    <location>
        <begin position="381"/>
        <end position="600"/>
    </location>
</feature>
<evidence type="ECO:0000256" key="4">
    <source>
        <dbReference type="ARBA" id="ARBA00022679"/>
    </source>
</evidence>
<evidence type="ECO:0000256" key="7">
    <source>
        <dbReference type="ARBA" id="ARBA00022840"/>
    </source>
</evidence>
<evidence type="ECO:0000256" key="6">
    <source>
        <dbReference type="ARBA" id="ARBA00022777"/>
    </source>
</evidence>
<dbReference type="GO" id="GO:0030295">
    <property type="term" value="F:protein kinase activator activity"/>
    <property type="evidence" value="ECO:0007669"/>
    <property type="project" value="TreeGrafter"/>
</dbReference>
<keyword evidence="7" id="KW-0067">ATP-binding</keyword>
<comment type="catalytic activity">
    <reaction evidence="1">
        <text>ATP + protein L-histidine = ADP + protein N-phospho-L-histidine.</text>
        <dbReference type="EC" id="2.7.13.3"/>
    </reaction>
</comment>
<dbReference type="EMBL" id="JAOVZO020000018">
    <property type="protein sequence ID" value="MDC8014530.1"/>
    <property type="molecule type" value="Genomic_DNA"/>
</dbReference>
<keyword evidence="9" id="KW-0812">Transmembrane</keyword>
<evidence type="ECO:0000256" key="1">
    <source>
        <dbReference type="ARBA" id="ARBA00000085"/>
    </source>
</evidence>
<keyword evidence="8" id="KW-0902">Two-component regulatory system</keyword>
<dbReference type="Gene3D" id="3.30.565.10">
    <property type="entry name" value="Histidine kinase-like ATPase, C-terminal domain"/>
    <property type="match status" value="1"/>
</dbReference>
<gene>
    <name evidence="11" type="ORF">OD750_018450</name>
</gene>
<evidence type="ECO:0000256" key="2">
    <source>
        <dbReference type="ARBA" id="ARBA00012438"/>
    </source>
</evidence>
<dbReference type="InterPro" id="IPR036890">
    <property type="entry name" value="HATPase_C_sf"/>
</dbReference>
<keyword evidence="3" id="KW-0597">Phosphoprotein</keyword>
<dbReference type="PANTHER" id="PTHR42878:SF7">
    <property type="entry name" value="SENSOR HISTIDINE KINASE GLRK"/>
    <property type="match status" value="1"/>
</dbReference>
<keyword evidence="9" id="KW-0472">Membrane</keyword>
<dbReference type="GO" id="GO:0007234">
    <property type="term" value="P:osmosensory signaling via phosphorelay pathway"/>
    <property type="evidence" value="ECO:0007669"/>
    <property type="project" value="TreeGrafter"/>
</dbReference>
<reference evidence="11" key="1">
    <citation type="submission" date="2023-02" db="EMBL/GenBank/DDBJ databases">
        <title>Tahibacter soli sp. nov. isolated from soil.</title>
        <authorList>
            <person name="Baek J.H."/>
            <person name="Lee J.K."/>
            <person name="Choi D.G."/>
            <person name="Jeon C.O."/>
        </authorList>
    </citation>
    <scope>NUCLEOTIDE SEQUENCE</scope>
    <source>
        <strain evidence="11">BL</strain>
    </source>
</reference>
<dbReference type="Gene3D" id="1.10.287.130">
    <property type="match status" value="1"/>
</dbReference>
<proteinExistence type="predicted"/>
<dbReference type="InterPro" id="IPR050351">
    <property type="entry name" value="BphY/WalK/GraS-like"/>
</dbReference>
<dbReference type="InterPro" id="IPR005467">
    <property type="entry name" value="His_kinase_dom"/>
</dbReference>
<evidence type="ECO:0000313" key="11">
    <source>
        <dbReference type="EMBL" id="MDC8014530.1"/>
    </source>
</evidence>
<dbReference type="InterPro" id="IPR004358">
    <property type="entry name" value="Sig_transdc_His_kin-like_C"/>
</dbReference>
<sequence>MTGRAADTGFTRTRLRAVVAALFFALAVPVVVLVAQAQRQMRFEAFDTYRRMADELARRIDASLARAIDEEQSRGYDDYGYALGGLTSNATRLSPLARFPAASALPGVAGYYQIDADGRFSTPWLPAGDAAAWGLAADDVRDRVAARDGLVDVLARHGLVDVARTPLAQAAFDQLNTPAQQQALSNKLGRVDELPLAQNFPAPATPQAAVKRAARPASTTGGLFDSEVDPFEFALLDDDYGVLYRKAWRDGRRTIQGALVRRAAFVDAAFAAPFLDTALAQAGDMAVAWHGDVIRVVGASGASDAATLTGELLLQTRLSAPFDGFGLVWNVRELPAGPGARVVAVASASTLAVLVVACLLLYRAGLRQIALVRQQRDFVAAVSHELKTPLTSVRMYAEILREGWASDEKKREYYDFICDESERLSRLVANVLALARLERSEFALERKPHRAETLIDLVRSKVQRQIDEAGFAVRYDVDPACAARTVNVDADAFVQMSINLVDNALKFARHAARREIAIGVAPHGAASLRFFVRDYGPGVAPSQRRRIFELFARGDDAQALPGTGIGLALVQRLARAMDGEVDVIAREPGAEFGVTLPAADVSSGA</sequence>
<comment type="caution">
    <text evidence="11">The sequence shown here is derived from an EMBL/GenBank/DDBJ whole genome shotgun (WGS) entry which is preliminary data.</text>
</comment>
<evidence type="ECO:0000313" key="12">
    <source>
        <dbReference type="Proteomes" id="UP001139971"/>
    </source>
</evidence>
<dbReference type="InterPro" id="IPR003661">
    <property type="entry name" value="HisK_dim/P_dom"/>
</dbReference>
<dbReference type="PANTHER" id="PTHR42878">
    <property type="entry name" value="TWO-COMPONENT HISTIDINE KINASE"/>
    <property type="match status" value="1"/>
</dbReference>
<keyword evidence="12" id="KW-1185">Reference proteome</keyword>
<accession>A0A9X3YNL5</accession>
<dbReference type="PRINTS" id="PR00344">
    <property type="entry name" value="BCTRLSENSOR"/>
</dbReference>
<evidence type="ECO:0000256" key="9">
    <source>
        <dbReference type="SAM" id="Phobius"/>
    </source>
</evidence>
<evidence type="ECO:0000259" key="10">
    <source>
        <dbReference type="PROSITE" id="PS50109"/>
    </source>
</evidence>
<evidence type="ECO:0000256" key="3">
    <source>
        <dbReference type="ARBA" id="ARBA00022553"/>
    </source>
</evidence>